<protein>
    <submittedName>
        <fullName evidence="2">URM1</fullName>
    </submittedName>
</protein>
<reference evidence="2" key="2">
    <citation type="journal article" date="2015" name="Data Brief">
        <title>Shoot transcriptome of the giant reed, Arundo donax.</title>
        <authorList>
            <person name="Barrero R.A."/>
            <person name="Guerrero F.D."/>
            <person name="Moolhuijzen P."/>
            <person name="Goolsby J.A."/>
            <person name="Tidwell J."/>
            <person name="Bellgard S.E."/>
            <person name="Bellgard M.I."/>
        </authorList>
    </citation>
    <scope>NUCLEOTIDE SEQUENCE</scope>
    <source>
        <tissue evidence="2">Shoot tissue taken approximately 20 cm above the soil surface</tissue>
    </source>
</reference>
<name>A0A0A9GAZ1_ARUDO</name>
<dbReference type="AlphaFoldDB" id="A0A0A9GAZ1"/>
<dbReference type="EMBL" id="GBRH01175636">
    <property type="protein sequence ID" value="JAE22260.1"/>
    <property type="molecule type" value="Transcribed_RNA"/>
</dbReference>
<evidence type="ECO:0000256" key="1">
    <source>
        <dbReference type="SAM" id="MobiDB-lite"/>
    </source>
</evidence>
<reference evidence="2" key="1">
    <citation type="submission" date="2014-09" db="EMBL/GenBank/DDBJ databases">
        <authorList>
            <person name="Magalhaes I.L.F."/>
            <person name="Oliveira U."/>
            <person name="Santos F.R."/>
            <person name="Vidigal T.H.D.A."/>
            <person name="Brescovit A.D."/>
            <person name="Santos A.J."/>
        </authorList>
    </citation>
    <scope>NUCLEOTIDE SEQUENCE</scope>
    <source>
        <tissue evidence="2">Shoot tissue taken approximately 20 cm above the soil surface</tissue>
    </source>
</reference>
<feature type="region of interest" description="Disordered" evidence="1">
    <location>
        <begin position="1"/>
        <end position="38"/>
    </location>
</feature>
<proteinExistence type="predicted"/>
<sequence length="110" mass="11651">MKTTTSFASNSASMPPHSSQSQSFIRTRTPGLTESPLTNISGRSLIKLDLTHESKPLIVTLPSPSSGWTSALCTFTEFSRSSSSPPPNSRVRCMDGGSVTVRAADCPGFS</sequence>
<accession>A0A0A9GAZ1</accession>
<organism evidence="2">
    <name type="scientific">Arundo donax</name>
    <name type="common">Giant reed</name>
    <name type="synonym">Donax arundinaceus</name>
    <dbReference type="NCBI Taxonomy" id="35708"/>
    <lineage>
        <taxon>Eukaryota</taxon>
        <taxon>Viridiplantae</taxon>
        <taxon>Streptophyta</taxon>
        <taxon>Embryophyta</taxon>
        <taxon>Tracheophyta</taxon>
        <taxon>Spermatophyta</taxon>
        <taxon>Magnoliopsida</taxon>
        <taxon>Liliopsida</taxon>
        <taxon>Poales</taxon>
        <taxon>Poaceae</taxon>
        <taxon>PACMAD clade</taxon>
        <taxon>Arundinoideae</taxon>
        <taxon>Arundineae</taxon>
        <taxon>Arundo</taxon>
    </lineage>
</organism>
<evidence type="ECO:0000313" key="2">
    <source>
        <dbReference type="EMBL" id="JAE22260.1"/>
    </source>
</evidence>